<keyword evidence="2" id="KW-1185">Reference proteome</keyword>
<organism evidence="1 2">
    <name type="scientific">Trichoderma asperellum (strain ATCC 204424 / CBS 433.97 / NBRC 101777)</name>
    <dbReference type="NCBI Taxonomy" id="1042311"/>
    <lineage>
        <taxon>Eukaryota</taxon>
        <taxon>Fungi</taxon>
        <taxon>Dikarya</taxon>
        <taxon>Ascomycota</taxon>
        <taxon>Pezizomycotina</taxon>
        <taxon>Sordariomycetes</taxon>
        <taxon>Hypocreomycetidae</taxon>
        <taxon>Hypocreales</taxon>
        <taxon>Hypocreaceae</taxon>
        <taxon>Trichoderma</taxon>
    </lineage>
</organism>
<reference evidence="1 2" key="1">
    <citation type="submission" date="2016-07" db="EMBL/GenBank/DDBJ databases">
        <title>Multiple horizontal gene transfer events from other fungi enriched the ability of initially mycotrophic Trichoderma (Ascomycota) to feed on dead plant biomass.</title>
        <authorList>
            <consortium name="DOE Joint Genome Institute"/>
            <person name="Aerts A."/>
            <person name="Atanasova L."/>
            <person name="Chenthamara K."/>
            <person name="Zhang J."/>
            <person name="Grujic M."/>
            <person name="Henrissat B."/>
            <person name="Kuo A."/>
            <person name="Salamov A."/>
            <person name="Lipzen A."/>
            <person name="Labutti K."/>
            <person name="Barry K."/>
            <person name="Miao Y."/>
            <person name="Rahimi M.J."/>
            <person name="Shen Q."/>
            <person name="Grigoriev I.V."/>
            <person name="Kubicek C.P."/>
            <person name="Druzhinina I.S."/>
        </authorList>
    </citation>
    <scope>NUCLEOTIDE SEQUENCE [LARGE SCALE GENOMIC DNA]</scope>
    <source>
        <strain evidence="1 2">CBS 433.97</strain>
    </source>
</reference>
<name>A0A2T3ZFT4_TRIA4</name>
<dbReference type="Proteomes" id="UP000240493">
    <property type="component" value="Unassembled WGS sequence"/>
</dbReference>
<accession>A0A2T3ZFT4</accession>
<dbReference type="EMBL" id="KZ679259">
    <property type="protein sequence ID" value="PTB43677.1"/>
    <property type="molecule type" value="Genomic_DNA"/>
</dbReference>
<proteinExistence type="predicted"/>
<evidence type="ECO:0000313" key="2">
    <source>
        <dbReference type="Proteomes" id="UP000240493"/>
    </source>
</evidence>
<dbReference type="AlphaFoldDB" id="A0A2T3ZFT4"/>
<evidence type="ECO:0000313" key="1">
    <source>
        <dbReference type="EMBL" id="PTB43677.1"/>
    </source>
</evidence>
<gene>
    <name evidence="1" type="ORF">M441DRAFT_376976</name>
</gene>
<protein>
    <submittedName>
        <fullName evidence="1">Uncharacterized protein</fullName>
    </submittedName>
</protein>
<sequence>MLCSAAAASSSVCFVGSLYNALGPLLLSRRRLCNCSAKHTAKTRHGTNMLTLIRASGGYRQQSQTEMHEAMLPTCLLPACLPTCQSAYTGLHYAYK</sequence>